<evidence type="ECO:0000256" key="2">
    <source>
        <dbReference type="ARBA" id="ARBA00023125"/>
    </source>
</evidence>
<dbReference type="InterPro" id="IPR011006">
    <property type="entry name" value="CheY-like_superfamily"/>
</dbReference>
<name>L0DYK3_THIND</name>
<dbReference type="InterPro" id="IPR036388">
    <property type="entry name" value="WH-like_DNA-bd_sf"/>
</dbReference>
<dbReference type="Gene3D" id="3.40.50.2300">
    <property type="match status" value="1"/>
</dbReference>
<dbReference type="Pfam" id="PF00196">
    <property type="entry name" value="GerE"/>
    <property type="match status" value="1"/>
</dbReference>
<dbReference type="Proteomes" id="UP000010809">
    <property type="component" value="Chromosome"/>
</dbReference>
<organism evidence="7 8">
    <name type="scientific">Thioalkalivibrio nitratireducens (strain DSM 14787 / UNIQEM 213 / ALEN2)</name>
    <dbReference type="NCBI Taxonomy" id="1255043"/>
    <lineage>
        <taxon>Bacteria</taxon>
        <taxon>Pseudomonadati</taxon>
        <taxon>Pseudomonadota</taxon>
        <taxon>Gammaproteobacteria</taxon>
        <taxon>Chromatiales</taxon>
        <taxon>Ectothiorhodospiraceae</taxon>
        <taxon>Thioalkalivibrio</taxon>
    </lineage>
</organism>
<dbReference type="PATRIC" id="fig|1255043.3.peg.2513"/>
<dbReference type="InterPro" id="IPR039420">
    <property type="entry name" value="WalR-like"/>
</dbReference>
<dbReference type="GO" id="GO:0006355">
    <property type="term" value="P:regulation of DNA-templated transcription"/>
    <property type="evidence" value="ECO:0007669"/>
    <property type="project" value="InterPro"/>
</dbReference>
<dbReference type="AlphaFoldDB" id="L0DYK3"/>
<sequence>MAELAVVDAMKLLVVDDEPEIVEEMVEYLTEAGYSCLGATTVRAARRAFERDPDIGIVLTDVRMPDEEGIQLVERLVRTYQDQRVFEAIVFTGHGDEEVLVQAMRAGVRDYFPKPVDLPALNQSVDRLVESVRRRRRMLAAAHGVGSRLQDMTQSLSQVSTSLAEIRRQLGLPESASDGTGAADPAAEFAFGKLTKRQKDVLRHLATGQSNYQIAYELGITENTVKLYVSQILTASGFSNRTQLALAAARLLADPLRRDSLTG</sequence>
<evidence type="ECO:0000256" key="3">
    <source>
        <dbReference type="ARBA" id="ARBA00023163"/>
    </source>
</evidence>
<accession>L0DYK3</accession>
<dbReference type="SMART" id="SM00421">
    <property type="entry name" value="HTH_LUXR"/>
    <property type="match status" value="1"/>
</dbReference>
<keyword evidence="1" id="KW-0805">Transcription regulation</keyword>
<dbReference type="InterPro" id="IPR001789">
    <property type="entry name" value="Sig_transdc_resp-reg_receiver"/>
</dbReference>
<dbReference type="PROSITE" id="PS50110">
    <property type="entry name" value="RESPONSE_REGULATORY"/>
    <property type="match status" value="1"/>
</dbReference>
<feature type="modified residue" description="4-aspartylphosphate" evidence="4">
    <location>
        <position position="61"/>
    </location>
</feature>
<dbReference type="SMART" id="SM00448">
    <property type="entry name" value="REC"/>
    <property type="match status" value="1"/>
</dbReference>
<dbReference type="Gene3D" id="1.10.10.10">
    <property type="entry name" value="Winged helix-like DNA-binding domain superfamily/Winged helix DNA-binding domain"/>
    <property type="match status" value="1"/>
</dbReference>
<dbReference type="HOGENOM" id="CLU_000445_90_4_6"/>
<keyword evidence="8" id="KW-1185">Reference proteome</keyword>
<evidence type="ECO:0000313" key="8">
    <source>
        <dbReference type="Proteomes" id="UP000010809"/>
    </source>
</evidence>
<keyword evidence="4" id="KW-0597">Phosphoprotein</keyword>
<evidence type="ECO:0000256" key="1">
    <source>
        <dbReference type="ARBA" id="ARBA00023015"/>
    </source>
</evidence>
<dbReference type="InterPro" id="IPR016032">
    <property type="entry name" value="Sig_transdc_resp-reg_C-effctor"/>
</dbReference>
<dbReference type="Pfam" id="PF00072">
    <property type="entry name" value="Response_reg"/>
    <property type="match status" value="1"/>
</dbReference>
<dbReference type="InterPro" id="IPR000792">
    <property type="entry name" value="Tscrpt_reg_LuxR_C"/>
</dbReference>
<dbReference type="STRING" id="1255043.TVNIR_2490"/>
<dbReference type="PANTHER" id="PTHR43214:SF41">
    <property type="entry name" value="NITRATE_NITRITE RESPONSE REGULATOR PROTEIN NARP"/>
    <property type="match status" value="1"/>
</dbReference>
<dbReference type="PRINTS" id="PR00038">
    <property type="entry name" value="HTHLUXR"/>
</dbReference>
<evidence type="ECO:0000259" key="5">
    <source>
        <dbReference type="PROSITE" id="PS50043"/>
    </source>
</evidence>
<dbReference type="CDD" id="cd00156">
    <property type="entry name" value="REC"/>
    <property type="match status" value="1"/>
</dbReference>
<dbReference type="eggNOG" id="COG2197">
    <property type="taxonomic scope" value="Bacteria"/>
</dbReference>
<dbReference type="GO" id="GO:0000160">
    <property type="term" value="P:phosphorelay signal transduction system"/>
    <property type="evidence" value="ECO:0007669"/>
    <property type="project" value="InterPro"/>
</dbReference>
<protein>
    <submittedName>
        <fullName evidence="7">DNA-binding response regulator, LuxR family</fullName>
    </submittedName>
</protein>
<dbReference type="GO" id="GO:0003677">
    <property type="term" value="F:DNA binding"/>
    <property type="evidence" value="ECO:0007669"/>
    <property type="project" value="UniProtKB-KW"/>
</dbReference>
<dbReference type="PANTHER" id="PTHR43214">
    <property type="entry name" value="TWO-COMPONENT RESPONSE REGULATOR"/>
    <property type="match status" value="1"/>
</dbReference>
<dbReference type="SUPFAM" id="SSF46894">
    <property type="entry name" value="C-terminal effector domain of the bipartite response regulators"/>
    <property type="match status" value="1"/>
</dbReference>
<gene>
    <name evidence="7" type="primary">degU [H]</name>
    <name evidence="7" type="ordered locus">TVNIR_2490</name>
</gene>
<evidence type="ECO:0000313" key="7">
    <source>
        <dbReference type="EMBL" id="AGA34133.1"/>
    </source>
</evidence>
<feature type="domain" description="HTH luxR-type" evidence="5">
    <location>
        <begin position="187"/>
        <end position="252"/>
    </location>
</feature>
<dbReference type="RefSeq" id="WP_015259249.1">
    <property type="nucleotide sequence ID" value="NC_019902.2"/>
</dbReference>
<dbReference type="PROSITE" id="PS50043">
    <property type="entry name" value="HTH_LUXR_2"/>
    <property type="match status" value="1"/>
</dbReference>
<dbReference type="KEGG" id="tni:TVNIR_2490"/>
<dbReference type="EMBL" id="CP003989">
    <property type="protein sequence ID" value="AGA34133.1"/>
    <property type="molecule type" value="Genomic_DNA"/>
</dbReference>
<evidence type="ECO:0000259" key="6">
    <source>
        <dbReference type="PROSITE" id="PS50110"/>
    </source>
</evidence>
<keyword evidence="3" id="KW-0804">Transcription</keyword>
<keyword evidence="2 7" id="KW-0238">DNA-binding</keyword>
<dbReference type="OrthoDB" id="7055878at2"/>
<evidence type="ECO:0000256" key="4">
    <source>
        <dbReference type="PROSITE-ProRule" id="PRU00169"/>
    </source>
</evidence>
<dbReference type="SUPFAM" id="SSF52172">
    <property type="entry name" value="CheY-like"/>
    <property type="match status" value="1"/>
</dbReference>
<reference evidence="7" key="1">
    <citation type="submission" date="2015-12" db="EMBL/GenBank/DDBJ databases">
        <authorList>
            <person name="Tikhonova T.V."/>
            <person name="Pavlov A.R."/>
            <person name="Beletsky A.V."/>
            <person name="Mardanov A.V."/>
            <person name="Sorokin D.Y."/>
            <person name="Ravin N.V."/>
            <person name="Popov V.O."/>
        </authorList>
    </citation>
    <scope>NUCLEOTIDE SEQUENCE</scope>
    <source>
        <strain evidence="7">DSM 14787</strain>
    </source>
</reference>
<feature type="domain" description="Response regulatory" evidence="6">
    <location>
        <begin position="11"/>
        <end position="129"/>
    </location>
</feature>
<proteinExistence type="predicted"/>
<dbReference type="CDD" id="cd06170">
    <property type="entry name" value="LuxR_C_like"/>
    <property type="match status" value="1"/>
</dbReference>